<comment type="function">
    <text evidence="6">Participates in DNA repair and in chromosomal DNA replication.</text>
</comment>
<dbReference type="Pfam" id="PF04042">
    <property type="entry name" value="DNA_pol_E_B"/>
    <property type="match status" value="1"/>
</dbReference>
<dbReference type="GO" id="GO:0006261">
    <property type="term" value="P:DNA-templated DNA replication"/>
    <property type="evidence" value="ECO:0007669"/>
    <property type="project" value="InterPro"/>
</dbReference>
<dbReference type="Gene3D" id="3.60.21.50">
    <property type="match status" value="1"/>
</dbReference>
<keyword evidence="4 6" id="KW-0238">DNA-binding</keyword>
<dbReference type="InterPro" id="IPR016266">
    <property type="entry name" value="POLE2"/>
</dbReference>
<evidence type="ECO:0000256" key="5">
    <source>
        <dbReference type="ARBA" id="ARBA00023242"/>
    </source>
</evidence>
<evidence type="ECO:0000256" key="3">
    <source>
        <dbReference type="ARBA" id="ARBA00022705"/>
    </source>
</evidence>
<dbReference type="EMBL" id="HBGA01011921">
    <property type="protein sequence ID" value="CAD8993476.1"/>
    <property type="molecule type" value="Transcribed_RNA"/>
</dbReference>
<evidence type="ECO:0000256" key="2">
    <source>
        <dbReference type="ARBA" id="ARBA00009560"/>
    </source>
</evidence>
<organism evidence="8">
    <name type="scientific">Eutreptiella gymnastica</name>
    <dbReference type="NCBI Taxonomy" id="73025"/>
    <lineage>
        <taxon>Eukaryota</taxon>
        <taxon>Discoba</taxon>
        <taxon>Euglenozoa</taxon>
        <taxon>Euglenida</taxon>
        <taxon>Spirocuta</taxon>
        <taxon>Euglenophyceae</taxon>
        <taxon>Eutreptiales</taxon>
        <taxon>Eutreptiaceae</taxon>
        <taxon>Eutreptiella</taxon>
    </lineage>
</organism>
<dbReference type="PANTHER" id="PTHR12708">
    <property type="entry name" value="DNA POLYMERASE EPSILON SUBUNIT B"/>
    <property type="match status" value="1"/>
</dbReference>
<dbReference type="GO" id="GO:0042276">
    <property type="term" value="P:error-prone translesion synthesis"/>
    <property type="evidence" value="ECO:0007669"/>
    <property type="project" value="TreeGrafter"/>
</dbReference>
<dbReference type="GO" id="GO:0008622">
    <property type="term" value="C:epsilon DNA polymerase complex"/>
    <property type="evidence" value="ECO:0007669"/>
    <property type="project" value="UniProtKB-UniRule"/>
</dbReference>
<dbReference type="AlphaFoldDB" id="A0A7S1HWU4"/>
<evidence type="ECO:0000313" key="8">
    <source>
        <dbReference type="EMBL" id="CAD8993476.1"/>
    </source>
</evidence>
<dbReference type="GO" id="GO:0003677">
    <property type="term" value="F:DNA binding"/>
    <property type="evidence" value="ECO:0007669"/>
    <property type="project" value="UniProtKB-UniRule"/>
</dbReference>
<protein>
    <recommendedName>
        <fullName evidence="6">DNA polymerase epsilon subunit</fullName>
    </recommendedName>
    <alternativeName>
        <fullName evidence="6">DNA polymerase II subunit 2</fullName>
    </alternativeName>
</protein>
<sequence length="525" mass="59599">MTLLTRKSLITEARLKGCAFSKASIEELERYLRAQRLDTNFKETVWLLCDKIKSANRTGSVSVDQLREAIDALNTNEQKYDLLFVIPANETPKFVYDTTRNVFHKCTNKNLIVGGARDKASVYRDRFELLLQRAKRYDLFVKPTFDMKQAQGKLEISTVSSLDGTNSGQTVTIMGMIYQKDDGNYVMEDLNNSVPVNLENVKYTPGLFVESAFIVAQGQFADGVYHLSGVGMPPAETRQKSLAAISHNLDFFGMAEHKGKSEDESHHNTLFVVLADIFLNDPKVIVRLRALFGAISASEDPSCVHFLLVGNFMEVPFNYGDCSNFTQFSQSERMKYTQGFDKLADVISEFPGLATKAHFTVMPGPHDPTIGGFVLPQPPIPNIFTTNLRRKVTNVTATTNPCRIRFFTQEIVFFRDDIYRKMRRHCLPALPPQASEESYNHLVKTLVDQAHLSPVPITVTPIYWAQDHALRLFPLPDLVVTCDASESWETEYMECPFLNPGSFTKNNTFLMYHPHTRKHQFQQMR</sequence>
<keyword evidence="3 6" id="KW-0235">DNA replication</keyword>
<evidence type="ECO:0000256" key="1">
    <source>
        <dbReference type="ARBA" id="ARBA00004123"/>
    </source>
</evidence>
<comment type="subcellular location">
    <subcellularLocation>
        <location evidence="1 6">Nucleus</location>
    </subcellularLocation>
</comment>
<proteinExistence type="inferred from homology"/>
<dbReference type="PANTHER" id="PTHR12708:SF0">
    <property type="entry name" value="DNA POLYMERASE EPSILON SUBUNIT 2"/>
    <property type="match status" value="1"/>
</dbReference>
<name>A0A7S1HWU4_9EUGL</name>
<comment type="similarity">
    <text evidence="2 6">Belongs to the DNA polymerase epsilon subunit B family.</text>
</comment>
<gene>
    <name evidence="8" type="ORF">EGYM00392_LOCUS4526</name>
</gene>
<evidence type="ECO:0000256" key="6">
    <source>
        <dbReference type="PIRNR" id="PIRNR000799"/>
    </source>
</evidence>
<evidence type="ECO:0000256" key="4">
    <source>
        <dbReference type="ARBA" id="ARBA00023125"/>
    </source>
</evidence>
<dbReference type="PIRSF" id="PIRSF000799">
    <property type="entry name" value="DNA_pol_eps_2"/>
    <property type="match status" value="1"/>
</dbReference>
<dbReference type="InterPro" id="IPR007185">
    <property type="entry name" value="DNA_pol_a/d/e_bsu"/>
</dbReference>
<accession>A0A7S1HWU4</accession>
<feature type="domain" description="DNA polymerase alpha/delta/epsilon subunit B" evidence="7">
    <location>
        <begin position="271"/>
        <end position="487"/>
    </location>
</feature>
<keyword evidence="5 6" id="KW-0539">Nucleus</keyword>
<evidence type="ECO:0000259" key="7">
    <source>
        <dbReference type="Pfam" id="PF04042"/>
    </source>
</evidence>
<reference evidence="8" key="1">
    <citation type="submission" date="2021-01" db="EMBL/GenBank/DDBJ databases">
        <authorList>
            <person name="Corre E."/>
            <person name="Pelletier E."/>
            <person name="Niang G."/>
            <person name="Scheremetjew M."/>
            <person name="Finn R."/>
            <person name="Kale V."/>
            <person name="Holt S."/>
            <person name="Cochrane G."/>
            <person name="Meng A."/>
            <person name="Brown T."/>
            <person name="Cohen L."/>
        </authorList>
    </citation>
    <scope>NUCLEOTIDE SEQUENCE</scope>
    <source>
        <strain evidence="8">NIES-381</strain>
    </source>
</reference>